<dbReference type="Proteomes" id="UP001056937">
    <property type="component" value="Chromosome 2"/>
</dbReference>
<feature type="region of interest" description="Disordered" evidence="1">
    <location>
        <begin position="1"/>
        <end position="65"/>
    </location>
</feature>
<name>A0ABY4XDN0_9SPHN</name>
<sequence>MVGTPFLTAARGGQARNSSVGAPGRDHPSEIARLLHARSKRSGLSHSDPRTLHQSAGAGHDGPRGFTEEAARLIGFNRGHIFSCFGTWR</sequence>
<protein>
    <submittedName>
        <fullName evidence="2">Uncharacterized protein</fullName>
    </submittedName>
</protein>
<dbReference type="EMBL" id="CP084931">
    <property type="protein sequence ID" value="USI74954.1"/>
    <property type="molecule type" value="Genomic_DNA"/>
</dbReference>
<evidence type="ECO:0000313" key="2">
    <source>
        <dbReference type="EMBL" id="USI74954.1"/>
    </source>
</evidence>
<evidence type="ECO:0000313" key="3">
    <source>
        <dbReference type="Proteomes" id="UP001056937"/>
    </source>
</evidence>
<dbReference type="RefSeq" id="WP_252168768.1">
    <property type="nucleotide sequence ID" value="NZ_CP084931.1"/>
</dbReference>
<accession>A0ABY4XDN0</accession>
<keyword evidence="3" id="KW-1185">Reference proteome</keyword>
<proteinExistence type="predicted"/>
<reference evidence="2" key="1">
    <citation type="journal article" date="2022" name="Toxins">
        <title>Genomic Analysis of Sphingopyxis sp. USTB-05 for Biodegrading Cyanobacterial Hepatotoxins.</title>
        <authorList>
            <person name="Liu C."/>
            <person name="Xu Q."/>
            <person name="Zhao Z."/>
            <person name="Zhang H."/>
            <person name="Liu X."/>
            <person name="Yin C."/>
            <person name="Liu Y."/>
            <person name="Yan H."/>
        </authorList>
    </citation>
    <scope>NUCLEOTIDE SEQUENCE</scope>
    <source>
        <strain evidence="2">NBD5</strain>
    </source>
</reference>
<evidence type="ECO:0000256" key="1">
    <source>
        <dbReference type="SAM" id="MobiDB-lite"/>
    </source>
</evidence>
<organism evidence="2 3">
    <name type="scientific">Sphingomonas morindae</name>
    <dbReference type="NCBI Taxonomy" id="1541170"/>
    <lineage>
        <taxon>Bacteria</taxon>
        <taxon>Pseudomonadati</taxon>
        <taxon>Pseudomonadota</taxon>
        <taxon>Alphaproteobacteria</taxon>
        <taxon>Sphingomonadales</taxon>
        <taxon>Sphingomonadaceae</taxon>
        <taxon>Sphingomonas</taxon>
    </lineage>
</organism>
<gene>
    <name evidence="2" type="ORF">LHA26_17445</name>
</gene>